<name>A0ABX8TR34_9CAUL</name>
<keyword evidence="3" id="KW-1185">Reference proteome</keyword>
<gene>
    <name evidence="2" type="ORF">KWG56_06230</name>
</gene>
<organism evidence="2 3">
    <name type="scientific">Brevundimonas nasdae</name>
    <dbReference type="NCBI Taxonomy" id="172043"/>
    <lineage>
        <taxon>Bacteria</taxon>
        <taxon>Pseudomonadati</taxon>
        <taxon>Pseudomonadota</taxon>
        <taxon>Alphaproteobacteria</taxon>
        <taxon>Caulobacterales</taxon>
        <taxon>Caulobacteraceae</taxon>
        <taxon>Brevundimonas</taxon>
    </lineage>
</organism>
<dbReference type="Pfam" id="PF02464">
    <property type="entry name" value="CinA"/>
    <property type="match status" value="1"/>
</dbReference>
<evidence type="ECO:0000313" key="3">
    <source>
        <dbReference type="Proteomes" id="UP000824334"/>
    </source>
</evidence>
<dbReference type="EMBL" id="CP080034">
    <property type="protein sequence ID" value="QYC12164.1"/>
    <property type="molecule type" value="Genomic_DNA"/>
</dbReference>
<protein>
    <submittedName>
        <fullName evidence="2">CinA family protein</fullName>
    </submittedName>
</protein>
<accession>A0ABX8TR34</accession>
<reference evidence="2 3" key="1">
    <citation type="submission" date="2021-07" db="EMBL/GenBank/DDBJ databases">
        <title>Isolation and characterization of bacteria from a gold mining with a capacity of golden bioaccumulation.</title>
        <authorList>
            <person name="Yang X.J."/>
        </authorList>
    </citation>
    <scope>NUCLEOTIDE SEQUENCE [LARGE SCALE GENOMIC DNA]</scope>
    <source>
        <strain evidence="2 3">Au29</strain>
    </source>
</reference>
<evidence type="ECO:0000259" key="1">
    <source>
        <dbReference type="Pfam" id="PF02464"/>
    </source>
</evidence>
<sequence>MFPDDIQQLAQQIVAASTARGLMLATAESCTGGLVASALTAVPGSSSALDRGFVTYSNEAKSQMLDVRQTTLMAHGAVSEETARAMAEGAVSNSRAEISVSVTGIAGPGGGSDDKPVGLVHFASQGPKGLTHVQKRFGEIGRDAIRMASVRTALSMLADQLG</sequence>
<dbReference type="Proteomes" id="UP000824334">
    <property type="component" value="Chromosome"/>
</dbReference>
<dbReference type="InterPro" id="IPR008136">
    <property type="entry name" value="CinA_C"/>
</dbReference>
<proteinExistence type="predicted"/>
<evidence type="ECO:0000313" key="2">
    <source>
        <dbReference type="EMBL" id="QYC12164.1"/>
    </source>
</evidence>
<feature type="domain" description="CinA C-terminal" evidence="1">
    <location>
        <begin position="7"/>
        <end position="160"/>
    </location>
</feature>
<dbReference type="NCBIfam" id="TIGR00199">
    <property type="entry name" value="PncC_domain"/>
    <property type="match status" value="1"/>
</dbReference>